<dbReference type="AlphaFoldDB" id="A0A377GCA2"/>
<evidence type="ECO:0000313" key="1">
    <source>
        <dbReference type="EMBL" id="STO22447.1"/>
    </source>
</evidence>
<gene>
    <name evidence="1" type="ORF">NCTC11370_02534</name>
</gene>
<organism evidence="1 2">
    <name type="scientific">Fluoribacter dumoffii</name>
    <dbReference type="NCBI Taxonomy" id="463"/>
    <lineage>
        <taxon>Bacteria</taxon>
        <taxon>Pseudomonadati</taxon>
        <taxon>Pseudomonadota</taxon>
        <taxon>Gammaproteobacteria</taxon>
        <taxon>Legionellales</taxon>
        <taxon>Legionellaceae</taxon>
        <taxon>Fluoribacter</taxon>
    </lineage>
</organism>
<keyword evidence="2" id="KW-1185">Reference proteome</keyword>
<proteinExistence type="predicted"/>
<protein>
    <submittedName>
        <fullName evidence="1">Uncharacterized protein</fullName>
    </submittedName>
</protein>
<accession>A0A377GCA2</accession>
<evidence type="ECO:0000313" key="2">
    <source>
        <dbReference type="Proteomes" id="UP000254554"/>
    </source>
</evidence>
<name>A0A377GCA2_9GAMM</name>
<dbReference type="STRING" id="1094715.GCA_000236165_02379"/>
<dbReference type="EMBL" id="UGGT01000001">
    <property type="protein sequence ID" value="STO22447.1"/>
    <property type="molecule type" value="Genomic_DNA"/>
</dbReference>
<sequence length="68" mass="7695">MITHFLKANSETTFNCFLYCLTVQFSASNLFSLPVLYFAVIEKVIKTRTAEKIIHQTIGIYVGCLESS</sequence>
<reference evidence="1 2" key="1">
    <citation type="submission" date="2018-06" db="EMBL/GenBank/DDBJ databases">
        <authorList>
            <consortium name="Pathogen Informatics"/>
            <person name="Doyle S."/>
        </authorList>
    </citation>
    <scope>NUCLEOTIDE SEQUENCE [LARGE SCALE GENOMIC DNA]</scope>
    <source>
        <strain evidence="1 2">NCTC11370</strain>
    </source>
</reference>
<dbReference type="Proteomes" id="UP000254554">
    <property type="component" value="Unassembled WGS sequence"/>
</dbReference>